<dbReference type="Proteomes" id="UP000633448">
    <property type="component" value="Unassembled WGS sequence"/>
</dbReference>
<evidence type="ECO:0000259" key="12">
    <source>
        <dbReference type="Pfam" id="PF14772"/>
    </source>
</evidence>
<protein>
    <recommendedName>
        <fullName evidence="3">Dynein regulatory complex protein 1</fullName>
    </recommendedName>
    <alternativeName>
        <fullName evidence="8">Coiled-coil domain-containing protein 164</fullName>
    </alternativeName>
</protein>
<evidence type="ECO:0000313" key="15">
    <source>
        <dbReference type="Proteomes" id="UP000633448"/>
    </source>
</evidence>
<reference evidence="14" key="1">
    <citation type="submission" date="2019-10" db="EMBL/GenBank/DDBJ databases">
        <title>Bird 10,000 Genomes (B10K) Project - Family phase.</title>
        <authorList>
            <person name="Zhang G."/>
        </authorList>
    </citation>
    <scope>NUCLEOTIDE SEQUENCE</scope>
    <source>
        <strain evidence="14">B10K-DU-002-53</strain>
        <tissue evidence="14">Muscle</tissue>
    </source>
</reference>
<dbReference type="AlphaFoldDB" id="A0A851FE62"/>
<accession>A0A851FE62</accession>
<feature type="coiled-coil region" evidence="10">
    <location>
        <begin position="293"/>
        <end position="338"/>
    </location>
</feature>
<keyword evidence="5 10" id="KW-0175">Coiled coil</keyword>
<dbReference type="Pfam" id="PF14772">
    <property type="entry name" value="NYD-SP28"/>
    <property type="match status" value="1"/>
</dbReference>
<dbReference type="GO" id="GO:0005858">
    <property type="term" value="C:axonemal dynein complex"/>
    <property type="evidence" value="ECO:0007669"/>
    <property type="project" value="InterPro"/>
</dbReference>
<feature type="region of interest" description="Disordered" evidence="11">
    <location>
        <begin position="548"/>
        <end position="576"/>
    </location>
</feature>
<evidence type="ECO:0000256" key="3">
    <source>
        <dbReference type="ARBA" id="ARBA00013815"/>
    </source>
</evidence>
<feature type="domain" description="Dynein regulatory complex protein 1 C-terminal" evidence="13">
    <location>
        <begin position="613"/>
        <end position="672"/>
    </location>
</feature>
<evidence type="ECO:0000256" key="10">
    <source>
        <dbReference type="SAM" id="Coils"/>
    </source>
</evidence>
<dbReference type="GO" id="GO:0003352">
    <property type="term" value="P:regulation of cilium movement"/>
    <property type="evidence" value="ECO:0007669"/>
    <property type="project" value="TreeGrafter"/>
</dbReference>
<evidence type="ECO:0000256" key="4">
    <source>
        <dbReference type="ARBA" id="ARBA00022846"/>
    </source>
</evidence>
<dbReference type="PANTHER" id="PTHR21625:SF1">
    <property type="entry name" value="DYNEIN REGULATORY COMPLEX PROTEIN 1"/>
    <property type="match status" value="1"/>
</dbReference>
<name>A0A851FE62_PITSO</name>
<evidence type="ECO:0000256" key="2">
    <source>
        <dbReference type="ARBA" id="ARBA00009688"/>
    </source>
</evidence>
<keyword evidence="4" id="KW-0282">Flagellum</keyword>
<comment type="function">
    <text evidence="9">Component of the nexin-dynein regulatory complex (N-DRC) a key regulator of ciliary/flagellar motility which maintains the alignment and integrity of the distal axoneme and regulates microtubule sliding in motile axonemes. Plays a critical role in the assembly of N-DRC and also stabilizes the assembly of multiple inner dynein arms and radial spokes. Coassembles with CCDC65/DRC2 to form a central scaffold needed for assembly of the N-DRC and its attachment to the outer doublet microtubules.</text>
</comment>
<evidence type="ECO:0000259" key="13">
    <source>
        <dbReference type="Pfam" id="PF14775"/>
    </source>
</evidence>
<dbReference type="PANTHER" id="PTHR21625">
    <property type="entry name" value="NYD-SP28 PROTEIN"/>
    <property type="match status" value="1"/>
</dbReference>
<gene>
    <name evidence="14" type="primary">Drc1</name>
    <name evidence="14" type="ORF">PITSOR_R02856</name>
</gene>
<keyword evidence="15" id="KW-1185">Reference proteome</keyword>
<evidence type="ECO:0000256" key="5">
    <source>
        <dbReference type="ARBA" id="ARBA00023054"/>
    </source>
</evidence>
<comment type="caution">
    <text evidence="14">The sequence shown here is derived from an EMBL/GenBank/DDBJ whole genome shotgun (WGS) entry which is preliminary data.</text>
</comment>
<dbReference type="GO" id="GO:0060285">
    <property type="term" value="P:cilium-dependent cell motility"/>
    <property type="evidence" value="ECO:0007669"/>
    <property type="project" value="TreeGrafter"/>
</dbReference>
<comment type="subcellular location">
    <subcellularLocation>
        <location evidence="1">Cytoplasm</location>
        <location evidence="1">Cytoskeleton</location>
        <location evidence="1">Flagellum axoneme</location>
    </subcellularLocation>
</comment>
<evidence type="ECO:0000313" key="14">
    <source>
        <dbReference type="EMBL" id="NWI92411.1"/>
    </source>
</evidence>
<keyword evidence="6" id="KW-0969">Cilium</keyword>
<proteinExistence type="inferred from homology"/>
<dbReference type="EMBL" id="WEKX01016768">
    <property type="protein sequence ID" value="NWI92411.1"/>
    <property type="molecule type" value="Genomic_DNA"/>
</dbReference>
<evidence type="ECO:0000256" key="6">
    <source>
        <dbReference type="ARBA" id="ARBA00023069"/>
    </source>
</evidence>
<feature type="non-terminal residue" evidence="14">
    <location>
        <position position="1"/>
    </location>
</feature>
<dbReference type="OrthoDB" id="10260459at2759"/>
<dbReference type="GO" id="GO:0070286">
    <property type="term" value="P:axonemal dynein complex assembly"/>
    <property type="evidence" value="ECO:0007669"/>
    <property type="project" value="InterPro"/>
</dbReference>
<feature type="region of interest" description="Disordered" evidence="11">
    <location>
        <begin position="62"/>
        <end position="81"/>
    </location>
</feature>
<dbReference type="InterPro" id="IPR039505">
    <property type="entry name" value="DRC1/2_N"/>
</dbReference>
<feature type="region of interest" description="Disordered" evidence="11">
    <location>
        <begin position="1"/>
        <end position="24"/>
    </location>
</feature>
<evidence type="ECO:0000256" key="1">
    <source>
        <dbReference type="ARBA" id="ARBA00004611"/>
    </source>
</evidence>
<feature type="compositionally biased region" description="Gly residues" evidence="11">
    <location>
        <begin position="416"/>
        <end position="427"/>
    </location>
</feature>
<sequence length="674" mass="79083">REALGIVEQEEEEEEEEEEEQRKSLRLIEESGKALAKLLFHGSQLVSDVRVEMDLREVQRREREAEEKRKRMERLEKESQRSAETFEEISSRWALARDTRVPQELRDLLREQQEECEKLLGEKNRIIRDLQEELRDRDEEYEQFLKEQSERIQLLLERMEEQTRNLLRTYRRSLRQIEETFELERREMLENSRKRWDETIQAQNEQQLEFLRERTRKAEEFGKQLKELQEQDVENYDNMKLQLEKDVQYLERKLEEMKGIYHLNQVKLEYNLEVLRQQDLENSTLRSLQKRRITRLQTSLDTLRSKAEKQERKFQEEKQSLECDRRRIMEQHAETEKRMRQFSASSSEKFRKVWLVNEEEAKGLMRKALEADRIIHVQQLGMPWEEPSHWFPGNAGPPGERPERRTAMRAAREAMGGLGSGKGGQGNPGNAEDGDKPSGSVSRKTIRRLLELLRDESGFLTGKKLLEPLQVLEGQENKLLELQSILEVLGIEDEQDLLQLVDFFLKHKSREVTESQLPGFFPWEEAGSSRWECGGGKLIIQVSQDNPCGDGVPDSAEEGGSGSQRDDLPSSGSSGSSVCIRADDVLRILKEFLKDFDRMRKGPEVRDGSRDEEYWESLTRVIPEPTLKLWDALAAALLEYHQVLSRRSQLLSKACLLQQQNSELGILLEEYVRS</sequence>
<feature type="domain" description="Dynein regulatory complex protein 1/2 N-terminal" evidence="12">
    <location>
        <begin position="52"/>
        <end position="152"/>
    </location>
</feature>
<evidence type="ECO:0000256" key="11">
    <source>
        <dbReference type="SAM" id="MobiDB-lite"/>
    </source>
</evidence>
<dbReference type="InterPro" id="IPR039750">
    <property type="entry name" value="DRC1/DRC2"/>
</dbReference>
<evidence type="ECO:0000256" key="8">
    <source>
        <dbReference type="ARBA" id="ARBA00031554"/>
    </source>
</evidence>
<feature type="region of interest" description="Disordered" evidence="11">
    <location>
        <begin position="386"/>
        <end position="441"/>
    </location>
</feature>
<dbReference type="InterPro" id="IPR029440">
    <property type="entry name" value="DRC1_C"/>
</dbReference>
<evidence type="ECO:0000256" key="7">
    <source>
        <dbReference type="ARBA" id="ARBA00023273"/>
    </source>
</evidence>
<organism evidence="14 15">
    <name type="scientific">Pitta sordida</name>
    <name type="common">Hooded pitta</name>
    <dbReference type="NCBI Taxonomy" id="9163"/>
    <lineage>
        <taxon>Eukaryota</taxon>
        <taxon>Metazoa</taxon>
        <taxon>Chordata</taxon>
        <taxon>Craniata</taxon>
        <taxon>Vertebrata</taxon>
        <taxon>Euteleostomi</taxon>
        <taxon>Archelosauria</taxon>
        <taxon>Archosauria</taxon>
        <taxon>Dinosauria</taxon>
        <taxon>Saurischia</taxon>
        <taxon>Theropoda</taxon>
        <taxon>Coelurosauria</taxon>
        <taxon>Aves</taxon>
        <taxon>Neognathae</taxon>
        <taxon>Neoaves</taxon>
        <taxon>Telluraves</taxon>
        <taxon>Australaves</taxon>
        <taxon>Passeriformes</taxon>
        <taxon>Pittidae</taxon>
        <taxon>Pitta</taxon>
    </lineage>
</organism>
<feature type="compositionally biased region" description="Basic and acidic residues" evidence="11">
    <location>
        <begin position="400"/>
        <end position="412"/>
    </location>
</feature>
<evidence type="ECO:0000256" key="9">
    <source>
        <dbReference type="ARBA" id="ARBA00046115"/>
    </source>
</evidence>
<feature type="compositionally biased region" description="Acidic residues" evidence="11">
    <location>
        <begin position="8"/>
        <end position="19"/>
    </location>
</feature>
<comment type="similarity">
    <text evidence="2">Belongs to the DRC1 family.</text>
</comment>
<feature type="non-terminal residue" evidence="14">
    <location>
        <position position="674"/>
    </location>
</feature>
<keyword evidence="7" id="KW-0966">Cell projection</keyword>
<dbReference type="Pfam" id="PF14775">
    <property type="entry name" value="NYD-SP28_assoc"/>
    <property type="match status" value="1"/>
</dbReference>